<dbReference type="GO" id="GO:0031201">
    <property type="term" value="C:SNARE complex"/>
    <property type="evidence" value="ECO:0007669"/>
    <property type="project" value="TreeGrafter"/>
</dbReference>
<dbReference type="FunCoup" id="A0A162V6J5">
    <property type="interactions" value="243"/>
</dbReference>
<evidence type="ECO:0000256" key="9">
    <source>
        <dbReference type="SAM" id="Coils"/>
    </source>
</evidence>
<feature type="coiled-coil region" evidence="9">
    <location>
        <begin position="212"/>
        <end position="244"/>
    </location>
</feature>
<evidence type="ECO:0000256" key="2">
    <source>
        <dbReference type="ARBA" id="ARBA00009063"/>
    </source>
</evidence>
<dbReference type="PANTHER" id="PTHR15959">
    <property type="entry name" value="SYNTAXIN-18"/>
    <property type="match status" value="1"/>
</dbReference>
<evidence type="ECO:0000259" key="11">
    <source>
        <dbReference type="Pfam" id="PF10496"/>
    </source>
</evidence>
<evidence type="ECO:0000256" key="8">
    <source>
        <dbReference type="ARBA" id="ARBA00023136"/>
    </source>
</evidence>
<comment type="similarity">
    <text evidence="2">Belongs to the syntaxin family.</text>
</comment>
<organism evidence="12 13">
    <name type="scientific">Phycomyces blakesleeanus (strain ATCC 8743b / DSM 1359 / FGSC 10004 / NBRC 33097 / NRRL 1555)</name>
    <dbReference type="NCBI Taxonomy" id="763407"/>
    <lineage>
        <taxon>Eukaryota</taxon>
        <taxon>Fungi</taxon>
        <taxon>Fungi incertae sedis</taxon>
        <taxon>Mucoromycota</taxon>
        <taxon>Mucoromycotina</taxon>
        <taxon>Mucoromycetes</taxon>
        <taxon>Mucorales</taxon>
        <taxon>Phycomycetaceae</taxon>
        <taxon>Phycomyces</taxon>
    </lineage>
</organism>
<evidence type="ECO:0000256" key="10">
    <source>
        <dbReference type="SAM" id="MobiDB-lite"/>
    </source>
</evidence>
<dbReference type="AlphaFoldDB" id="A0A162V6J5"/>
<dbReference type="GeneID" id="28988485"/>
<feature type="non-terminal residue" evidence="12">
    <location>
        <position position="1"/>
    </location>
</feature>
<dbReference type="InterPro" id="IPR019529">
    <property type="entry name" value="Syntaxin-18_N"/>
</dbReference>
<evidence type="ECO:0000256" key="4">
    <source>
        <dbReference type="ARBA" id="ARBA00022692"/>
    </source>
</evidence>
<dbReference type="VEuPathDB" id="FungiDB:PHYBLDRAFT_100240"/>
<keyword evidence="6" id="KW-1133">Transmembrane helix</keyword>
<dbReference type="Pfam" id="PF10496">
    <property type="entry name" value="Syntaxin-18_N"/>
    <property type="match status" value="1"/>
</dbReference>
<keyword evidence="5" id="KW-0653">Protein transport</keyword>
<feature type="compositionally biased region" description="Polar residues" evidence="10">
    <location>
        <begin position="188"/>
        <end position="203"/>
    </location>
</feature>
<feature type="region of interest" description="Disordered" evidence="10">
    <location>
        <begin position="33"/>
        <end position="52"/>
    </location>
</feature>
<dbReference type="RefSeq" id="XP_018298392.1">
    <property type="nucleotide sequence ID" value="XM_018427579.1"/>
</dbReference>
<name>A0A162V6J5_PHYB8</name>
<dbReference type="GO" id="GO:0015031">
    <property type="term" value="P:protein transport"/>
    <property type="evidence" value="ECO:0007669"/>
    <property type="project" value="UniProtKB-KW"/>
</dbReference>
<evidence type="ECO:0000313" key="12">
    <source>
        <dbReference type="EMBL" id="OAD80352.1"/>
    </source>
</evidence>
<dbReference type="Proteomes" id="UP000077315">
    <property type="component" value="Unassembled WGS sequence"/>
</dbReference>
<proteinExistence type="inferred from homology"/>
<accession>A0A162V6J5</accession>
<dbReference type="EMBL" id="KV440971">
    <property type="protein sequence ID" value="OAD80352.1"/>
    <property type="molecule type" value="Genomic_DNA"/>
</dbReference>
<evidence type="ECO:0000313" key="13">
    <source>
        <dbReference type="Proteomes" id="UP000077315"/>
    </source>
</evidence>
<comment type="subcellular location">
    <subcellularLocation>
        <location evidence="1">Membrane</location>
        <topology evidence="1">Single-pass type IV membrane protein</topology>
    </subcellularLocation>
</comment>
<keyword evidence="7 9" id="KW-0175">Coiled coil</keyword>
<keyword evidence="13" id="KW-1185">Reference proteome</keyword>
<dbReference type="OrthoDB" id="342981at2759"/>
<feature type="non-terminal residue" evidence="12">
    <location>
        <position position="300"/>
    </location>
</feature>
<evidence type="ECO:0000256" key="1">
    <source>
        <dbReference type="ARBA" id="ARBA00004211"/>
    </source>
</evidence>
<keyword evidence="8" id="KW-0472">Membrane</keyword>
<reference evidence="13" key="1">
    <citation type="submission" date="2015-06" db="EMBL/GenBank/DDBJ databases">
        <title>Expansion of signal transduction pathways in fungi by whole-genome duplication.</title>
        <authorList>
            <consortium name="DOE Joint Genome Institute"/>
            <person name="Corrochano L.M."/>
            <person name="Kuo A."/>
            <person name="Marcet-Houben M."/>
            <person name="Polaino S."/>
            <person name="Salamov A."/>
            <person name="Villalobos J.M."/>
            <person name="Alvarez M.I."/>
            <person name="Avalos J."/>
            <person name="Benito E.P."/>
            <person name="Benoit I."/>
            <person name="Burger G."/>
            <person name="Camino L.P."/>
            <person name="Canovas D."/>
            <person name="Cerda-Olmedo E."/>
            <person name="Cheng J.-F."/>
            <person name="Dominguez A."/>
            <person name="Elias M."/>
            <person name="Eslava A.P."/>
            <person name="Glaser F."/>
            <person name="Grimwood J."/>
            <person name="Gutierrez G."/>
            <person name="Heitman J."/>
            <person name="Henrissat B."/>
            <person name="Iturriaga E.A."/>
            <person name="Lang B.F."/>
            <person name="Lavin J.L."/>
            <person name="Lee S."/>
            <person name="Li W."/>
            <person name="Lindquist E."/>
            <person name="Lopez-Garcia S."/>
            <person name="Luque E.M."/>
            <person name="Marcos A.T."/>
            <person name="Martin J."/>
            <person name="McCluskey K."/>
            <person name="Medina H.R."/>
            <person name="Miralles-Duran A."/>
            <person name="Miyazaki A."/>
            <person name="Munoz-Torres E."/>
            <person name="Oguiza J.A."/>
            <person name="Ohm R."/>
            <person name="Olmedo M."/>
            <person name="Orejas M."/>
            <person name="Ortiz-Castellanos L."/>
            <person name="Pisabarro A.G."/>
            <person name="Rodriguez-Romero J."/>
            <person name="Ruiz-Herrera J."/>
            <person name="Ruiz-Vazquez R."/>
            <person name="Sanz C."/>
            <person name="Schackwitz W."/>
            <person name="Schmutz J."/>
            <person name="Shahriari M."/>
            <person name="Shelest E."/>
            <person name="Silva-Franco F."/>
            <person name="Soanes D."/>
            <person name="Syed K."/>
            <person name="Tagua V.G."/>
            <person name="Talbot N.J."/>
            <person name="Thon M."/>
            <person name="De vries R.P."/>
            <person name="Wiebenga A."/>
            <person name="Yadav J.S."/>
            <person name="Braun E.L."/>
            <person name="Baker S."/>
            <person name="Garre V."/>
            <person name="Horwitz B."/>
            <person name="Torres-Martinez S."/>
            <person name="Idnurm A."/>
            <person name="Herrera-Estrella A."/>
            <person name="Gabaldon T."/>
            <person name="Grigoriev I.V."/>
        </authorList>
    </citation>
    <scope>NUCLEOTIDE SEQUENCE [LARGE SCALE GENOMIC DNA]</scope>
    <source>
        <strain evidence="13">NRRL 1555(-)</strain>
    </source>
</reference>
<feature type="region of interest" description="Disordered" evidence="10">
    <location>
        <begin position="173"/>
        <end position="210"/>
    </location>
</feature>
<dbReference type="InParanoid" id="A0A162V6J5"/>
<protein>
    <recommendedName>
        <fullName evidence="11">SNARE-complex protein Syntaxin-18 N-terminal domain-containing protein</fullName>
    </recommendedName>
</protein>
<sequence length="300" mass="34583">DLYTKEAYRINQHISSLKRFLLSIRRAYLSTDVRHSTRKQPPKPIKPAQDGSLFSMFPADVQQLTDRERDEIDFQAKLVIRQSMDRIKDLEEAEKIRQETEAAKPSTRLMSLFNTLSNTQSTTEDILGIHRSSITWLLNKRLMEVSNLQKNQQEIRLRREIEKSENQLFRSTALAAPSAQDQASSSSFKPTKSTVAETWQSTPVPDPEPEEMDAFEEQISQEQLQMLEKENSVMLEDLNNTLNQVRTAEKALLEISNLQSQLTHHLAVQTLQTERLYGDSIATTERVEQGNLQLIQSRER</sequence>
<evidence type="ECO:0000256" key="6">
    <source>
        <dbReference type="ARBA" id="ARBA00022989"/>
    </source>
</evidence>
<dbReference type="GO" id="GO:0005783">
    <property type="term" value="C:endoplasmic reticulum"/>
    <property type="evidence" value="ECO:0007669"/>
    <property type="project" value="TreeGrafter"/>
</dbReference>
<evidence type="ECO:0000256" key="3">
    <source>
        <dbReference type="ARBA" id="ARBA00022448"/>
    </source>
</evidence>
<evidence type="ECO:0000256" key="5">
    <source>
        <dbReference type="ARBA" id="ARBA00022927"/>
    </source>
</evidence>
<dbReference type="STRING" id="763407.A0A162V6J5"/>
<dbReference type="GO" id="GO:0006890">
    <property type="term" value="P:retrograde vesicle-mediated transport, Golgi to endoplasmic reticulum"/>
    <property type="evidence" value="ECO:0007669"/>
    <property type="project" value="TreeGrafter"/>
</dbReference>
<dbReference type="PANTHER" id="PTHR15959:SF0">
    <property type="entry name" value="SYNTAXIN-18"/>
    <property type="match status" value="1"/>
</dbReference>
<keyword evidence="4" id="KW-0812">Transmembrane</keyword>
<feature type="compositionally biased region" description="Low complexity" evidence="10">
    <location>
        <begin position="173"/>
        <end position="187"/>
    </location>
</feature>
<feature type="domain" description="SNARE-complex protein Syntaxin-18 N-terminal" evidence="11">
    <location>
        <begin position="2"/>
        <end position="72"/>
    </location>
</feature>
<gene>
    <name evidence="12" type="ORF">PHYBLDRAFT_100240</name>
</gene>
<evidence type="ECO:0000256" key="7">
    <source>
        <dbReference type="ARBA" id="ARBA00023054"/>
    </source>
</evidence>
<keyword evidence="3" id="KW-0813">Transport</keyword>